<dbReference type="Pfam" id="PF13894">
    <property type="entry name" value="zf-C2H2_4"/>
    <property type="match status" value="1"/>
</dbReference>
<feature type="region of interest" description="Disordered" evidence="6">
    <location>
        <begin position="179"/>
        <end position="224"/>
    </location>
</feature>
<evidence type="ECO:0000256" key="1">
    <source>
        <dbReference type="ARBA" id="ARBA00022723"/>
    </source>
</evidence>
<keyword evidence="9" id="KW-1185">Reference proteome</keyword>
<keyword evidence="2" id="KW-0677">Repeat</keyword>
<name>A0ABN8IT87_9NEOP</name>
<feature type="compositionally biased region" description="Basic and acidic residues" evidence="6">
    <location>
        <begin position="190"/>
        <end position="224"/>
    </location>
</feature>
<dbReference type="InterPro" id="IPR036236">
    <property type="entry name" value="Znf_C2H2_sf"/>
</dbReference>
<evidence type="ECO:0000256" key="6">
    <source>
        <dbReference type="SAM" id="MobiDB-lite"/>
    </source>
</evidence>
<evidence type="ECO:0000256" key="3">
    <source>
        <dbReference type="ARBA" id="ARBA00022771"/>
    </source>
</evidence>
<keyword evidence="3 5" id="KW-0863">Zinc-finger</keyword>
<dbReference type="SUPFAM" id="SSF57667">
    <property type="entry name" value="beta-beta-alpha zinc fingers"/>
    <property type="match status" value="1"/>
</dbReference>
<organism evidence="8 9">
    <name type="scientific">Iphiclides podalirius</name>
    <name type="common">scarce swallowtail</name>
    <dbReference type="NCBI Taxonomy" id="110791"/>
    <lineage>
        <taxon>Eukaryota</taxon>
        <taxon>Metazoa</taxon>
        <taxon>Ecdysozoa</taxon>
        <taxon>Arthropoda</taxon>
        <taxon>Hexapoda</taxon>
        <taxon>Insecta</taxon>
        <taxon>Pterygota</taxon>
        <taxon>Neoptera</taxon>
        <taxon>Endopterygota</taxon>
        <taxon>Lepidoptera</taxon>
        <taxon>Glossata</taxon>
        <taxon>Ditrysia</taxon>
        <taxon>Papilionoidea</taxon>
        <taxon>Papilionidae</taxon>
        <taxon>Papilioninae</taxon>
        <taxon>Iphiclides</taxon>
    </lineage>
</organism>
<reference evidence="8" key="1">
    <citation type="submission" date="2022-03" db="EMBL/GenBank/DDBJ databases">
        <authorList>
            <person name="Martin H S."/>
        </authorList>
    </citation>
    <scope>NUCLEOTIDE SEQUENCE</scope>
</reference>
<feature type="domain" description="C2H2-type" evidence="7">
    <location>
        <begin position="282"/>
        <end position="310"/>
    </location>
</feature>
<evidence type="ECO:0000256" key="4">
    <source>
        <dbReference type="ARBA" id="ARBA00022833"/>
    </source>
</evidence>
<feature type="domain" description="C2H2-type" evidence="7">
    <location>
        <begin position="73"/>
        <end position="100"/>
    </location>
</feature>
<feature type="domain" description="C2H2-type" evidence="7">
    <location>
        <begin position="44"/>
        <end position="71"/>
    </location>
</feature>
<evidence type="ECO:0000313" key="8">
    <source>
        <dbReference type="EMBL" id="CAH2064514.1"/>
    </source>
</evidence>
<dbReference type="EMBL" id="OW152842">
    <property type="protein sequence ID" value="CAH2064514.1"/>
    <property type="molecule type" value="Genomic_DNA"/>
</dbReference>
<dbReference type="Gene3D" id="3.30.160.60">
    <property type="entry name" value="Classic Zinc Finger"/>
    <property type="match status" value="3"/>
</dbReference>
<dbReference type="Proteomes" id="UP000837857">
    <property type="component" value="Chromosome 30"/>
</dbReference>
<dbReference type="PROSITE" id="PS50157">
    <property type="entry name" value="ZINC_FINGER_C2H2_2"/>
    <property type="match status" value="3"/>
</dbReference>
<gene>
    <name evidence="8" type="ORF">IPOD504_LOCUS12780</name>
</gene>
<dbReference type="PANTHER" id="PTHR24379:SF121">
    <property type="entry name" value="C2H2-TYPE DOMAIN-CONTAINING PROTEIN"/>
    <property type="match status" value="1"/>
</dbReference>
<feature type="non-terminal residue" evidence="8">
    <location>
        <position position="321"/>
    </location>
</feature>
<feature type="compositionally biased region" description="Polar residues" evidence="6">
    <location>
        <begin position="179"/>
        <end position="189"/>
    </location>
</feature>
<sequence length="321" mass="37567">MKKTSPKQKKTNVHHCVFCEKTIVGNSYKFRAHLYGHKQVEPRFNCQHCPKQFYRSDEYNCHAITHSKERRAYICDTCGRSFLNKANLIKHIQAHHAKTPGSKCKTYRCGVCQVKYCENRLLLWHIRRTHFNLGGKQTSHSAKLLNETWVERVLRSDVYVEMTKLTPNVIAIRKLTQNVQEPPTATDEGSASKENRARIKSKVRDEPSTAKEEGRDSKEGKDRIKCKVRDKDEVEDKGKKRAFFEDSTDYYSKAVCNYCGKEMLKKSLVGHIRERHMKVKRFSCKKCGGHFNRRYQMVQHSCKWHERRAKRSRRSNSILAG</sequence>
<proteinExistence type="predicted"/>
<dbReference type="SMART" id="SM00355">
    <property type="entry name" value="ZnF_C2H2"/>
    <property type="match status" value="6"/>
</dbReference>
<keyword evidence="4" id="KW-0862">Zinc</keyword>
<dbReference type="PANTHER" id="PTHR24379">
    <property type="entry name" value="KRAB AND ZINC FINGER DOMAIN-CONTAINING"/>
    <property type="match status" value="1"/>
</dbReference>
<dbReference type="PROSITE" id="PS00028">
    <property type="entry name" value="ZINC_FINGER_C2H2_1"/>
    <property type="match status" value="4"/>
</dbReference>
<evidence type="ECO:0000256" key="5">
    <source>
        <dbReference type="PROSITE-ProRule" id="PRU00042"/>
    </source>
</evidence>
<evidence type="ECO:0000259" key="7">
    <source>
        <dbReference type="PROSITE" id="PS50157"/>
    </source>
</evidence>
<dbReference type="InterPro" id="IPR013087">
    <property type="entry name" value="Znf_C2H2_type"/>
</dbReference>
<keyword evidence="1" id="KW-0479">Metal-binding</keyword>
<evidence type="ECO:0000256" key="2">
    <source>
        <dbReference type="ARBA" id="ARBA00022737"/>
    </source>
</evidence>
<accession>A0ABN8IT87</accession>
<evidence type="ECO:0000313" key="9">
    <source>
        <dbReference type="Proteomes" id="UP000837857"/>
    </source>
</evidence>
<protein>
    <recommendedName>
        <fullName evidence="7">C2H2-type domain-containing protein</fullName>
    </recommendedName>
</protein>